<feature type="compositionally biased region" description="Basic and acidic residues" evidence="2">
    <location>
        <begin position="400"/>
        <end position="412"/>
    </location>
</feature>
<dbReference type="InterPro" id="IPR017853">
    <property type="entry name" value="GH"/>
</dbReference>
<gene>
    <name evidence="4" type="ORF">NDR89_04170</name>
</gene>
<dbReference type="InterPro" id="IPR014756">
    <property type="entry name" value="Ig_E-set"/>
</dbReference>
<keyword evidence="1" id="KW-0119">Carbohydrate metabolism</keyword>
<evidence type="ECO:0000259" key="3">
    <source>
        <dbReference type="SMART" id="SM00642"/>
    </source>
</evidence>
<accession>A0ABY4VSA9</accession>
<dbReference type="SMART" id="SM00642">
    <property type="entry name" value="Aamy"/>
    <property type="match status" value="1"/>
</dbReference>
<dbReference type="GeneID" id="70687294"/>
<dbReference type="EMBL" id="CP098735">
    <property type="protein sequence ID" value="USE78233.1"/>
    <property type="molecule type" value="Genomic_DNA"/>
</dbReference>
<dbReference type="InterPro" id="IPR006047">
    <property type="entry name" value="GH13_cat_dom"/>
</dbReference>
<protein>
    <submittedName>
        <fullName evidence="4">Alpha-amylase family glycosyl hydrolase</fullName>
    </submittedName>
</protein>
<dbReference type="PANTHER" id="PTHR43651">
    <property type="entry name" value="1,4-ALPHA-GLUCAN-BRANCHING ENZYME"/>
    <property type="match status" value="1"/>
</dbReference>
<dbReference type="CDD" id="cd02853">
    <property type="entry name" value="E_set_MTHase_like_N"/>
    <property type="match status" value="1"/>
</dbReference>
<dbReference type="Pfam" id="PF11941">
    <property type="entry name" value="DUF3459"/>
    <property type="match status" value="1"/>
</dbReference>
<feature type="region of interest" description="Disordered" evidence="2">
    <location>
        <begin position="1"/>
        <end position="46"/>
    </location>
</feature>
<feature type="domain" description="Glycosyl hydrolase family 13 catalytic" evidence="3">
    <location>
        <begin position="152"/>
        <end position="590"/>
    </location>
</feature>
<dbReference type="InterPro" id="IPR013783">
    <property type="entry name" value="Ig-like_fold"/>
</dbReference>
<feature type="region of interest" description="Disordered" evidence="2">
    <location>
        <begin position="384"/>
        <end position="417"/>
    </location>
</feature>
<dbReference type="SUPFAM" id="SSF51445">
    <property type="entry name" value="(Trans)glycosidases"/>
    <property type="match status" value="1"/>
</dbReference>
<keyword evidence="4" id="KW-0378">Hydrolase</keyword>
<evidence type="ECO:0000313" key="5">
    <source>
        <dbReference type="Proteomes" id="UP001056648"/>
    </source>
</evidence>
<dbReference type="Proteomes" id="UP001056648">
    <property type="component" value="Chromosome 1"/>
</dbReference>
<dbReference type="Gene3D" id="3.20.20.80">
    <property type="entry name" value="Glycosidases"/>
    <property type="match status" value="1"/>
</dbReference>
<feature type="compositionally biased region" description="Basic and acidic residues" evidence="2">
    <location>
        <begin position="437"/>
        <end position="450"/>
    </location>
</feature>
<keyword evidence="5" id="KW-1185">Reference proteome</keyword>
<evidence type="ECO:0000256" key="2">
    <source>
        <dbReference type="SAM" id="MobiDB-lite"/>
    </source>
</evidence>
<dbReference type="Pfam" id="PF00128">
    <property type="entry name" value="Alpha-amylase"/>
    <property type="match status" value="1"/>
</dbReference>
<feature type="region of interest" description="Disordered" evidence="2">
    <location>
        <begin position="433"/>
        <end position="456"/>
    </location>
</feature>
<dbReference type="Gene3D" id="1.10.10.760">
    <property type="entry name" value="E-set domains of sugar-utilizing enzymes"/>
    <property type="match status" value="1"/>
</dbReference>
<organism evidence="4 5">
    <name type="scientific">Cupriavidus gilardii</name>
    <dbReference type="NCBI Taxonomy" id="82541"/>
    <lineage>
        <taxon>Bacteria</taxon>
        <taxon>Pseudomonadati</taxon>
        <taxon>Pseudomonadota</taxon>
        <taxon>Betaproteobacteria</taxon>
        <taxon>Burkholderiales</taxon>
        <taxon>Burkholderiaceae</taxon>
        <taxon>Cupriavidus</taxon>
    </lineage>
</organism>
<dbReference type="InterPro" id="IPR022567">
    <property type="entry name" value="DUF3459"/>
</dbReference>
<sequence length="686" mass="74014">MNVEPNPAAAAAAAQPRGGWETLGTAPAAAPLGSAPEAAPASQPRFGPLRLADGRTCFRLWAPDMAAEGEIPRLEIHDAGPVLMTPAGDGWFEATVACCEGARYWFRLGDGTIVPDPASRAQAGDVHGASVVVNPATYQWCHPYWQGRPWHEAIVYEMHVGLCGGYAGAMRELPRLAALGFTAVELMPLAEFPGSRNWGYDGVLPFAPESSYGTPDQLRALIDAAHGLGMMVLLDVVYNHFGPEGNYLPRYASAFFREDVRTPWGPAIDFRRQEVRDFFTENASYWLQDFRFDGLRLDAVHAIADEGWLAELAPTLRQRCAGRQIHLVLENDNNDAALLAGGYDAQWNDDAHHVLHVLLTGEHDGYYADYGAVVAPEFGAGADAAHRADSGSHPGPDYGRAYDQDAAPRGDHQPLGPTTRHLARVLAEGFAYQGEASPHRTRESGGDKPVHRGQRSAHLPPTAFISFLQNHDQIGNRAFGERIAALARPRPLRAAIALQMLCPQIPMVFMGEEGGTQTPFLYFTSHPPELADAVREGRRREFGSMAGFADGARADSIPDPNAPTTFEASRPEFDPDGEYAQYYKSLITLRRRELLPRLPGTRSEGAAVLGDAAVRASWRLGDGALLTLWANLGDAVVSCGDAPLGELLAESEPGAARLLEAGTLSAGATVAYLQSGQQTRSEDTTG</sequence>
<evidence type="ECO:0000256" key="1">
    <source>
        <dbReference type="ARBA" id="ARBA00023277"/>
    </source>
</evidence>
<dbReference type="SUPFAM" id="SSF81296">
    <property type="entry name" value="E set domains"/>
    <property type="match status" value="1"/>
</dbReference>
<dbReference type="Gene3D" id="2.60.40.10">
    <property type="entry name" value="Immunoglobulins"/>
    <property type="match status" value="1"/>
</dbReference>
<dbReference type="GO" id="GO:0016787">
    <property type="term" value="F:hydrolase activity"/>
    <property type="evidence" value="ECO:0007669"/>
    <property type="project" value="UniProtKB-KW"/>
</dbReference>
<dbReference type="CDD" id="cd11325">
    <property type="entry name" value="AmyAc_GTHase"/>
    <property type="match status" value="1"/>
</dbReference>
<dbReference type="PANTHER" id="PTHR43651:SF11">
    <property type="entry name" value="MALTO-OLIGOSYLTREHALOSE TREHALOHYDROLASE"/>
    <property type="match status" value="1"/>
</dbReference>
<dbReference type="InterPro" id="IPR044901">
    <property type="entry name" value="Trehalose_TreZ_E-set_sf"/>
</dbReference>
<dbReference type="RefSeq" id="WP_174779923.1">
    <property type="nucleotide sequence ID" value="NZ_CP054624.1"/>
</dbReference>
<feature type="compositionally biased region" description="Low complexity" evidence="2">
    <location>
        <begin position="22"/>
        <end position="42"/>
    </location>
</feature>
<proteinExistence type="predicted"/>
<evidence type="ECO:0000313" key="4">
    <source>
        <dbReference type="EMBL" id="USE78233.1"/>
    </source>
</evidence>
<name>A0ABY4VSA9_9BURK</name>
<reference evidence="4" key="1">
    <citation type="submission" date="2022-06" db="EMBL/GenBank/DDBJ databases">
        <title>Complete genome sequence and characterization of Cupriavidus gilardii QJ1 isolated from contaminating cells.</title>
        <authorList>
            <person name="Qi J."/>
        </authorList>
    </citation>
    <scope>NUCLEOTIDE SEQUENCE</scope>
    <source>
        <strain evidence="4">QJ1</strain>
    </source>
</reference>